<dbReference type="PROSITE" id="PS50011">
    <property type="entry name" value="PROTEIN_KINASE_DOM"/>
    <property type="match status" value="1"/>
</dbReference>
<dbReference type="InterPro" id="IPR011009">
    <property type="entry name" value="Kinase-like_dom_sf"/>
</dbReference>
<dbReference type="PANTHER" id="PTHR24355:SF1">
    <property type="entry name" value="RIBOSOMAL PROTEIN S6 KINASE-RELATED PROTEIN"/>
    <property type="match status" value="1"/>
</dbReference>
<keyword evidence="10" id="KW-1185">Reference proteome</keyword>
<proteinExistence type="predicted"/>
<evidence type="ECO:0000256" key="6">
    <source>
        <dbReference type="SAM" id="Coils"/>
    </source>
</evidence>
<keyword evidence="3" id="KW-0547">Nucleotide-binding</keyword>
<evidence type="ECO:0000259" key="8">
    <source>
        <dbReference type="PROSITE" id="PS50011"/>
    </source>
</evidence>
<name>A0AA88XGA2_PINIB</name>
<reference evidence="9" key="1">
    <citation type="submission" date="2019-08" db="EMBL/GenBank/DDBJ databases">
        <title>The improved chromosome-level genome for the pearl oyster Pinctada fucata martensii using PacBio sequencing and Hi-C.</title>
        <authorList>
            <person name="Zheng Z."/>
        </authorList>
    </citation>
    <scope>NUCLEOTIDE SEQUENCE</scope>
    <source>
        <strain evidence="9">ZZ-2019</strain>
        <tissue evidence="9">Adductor muscle</tissue>
    </source>
</reference>
<gene>
    <name evidence="9" type="ORF">FSP39_018673</name>
</gene>
<feature type="coiled-coil region" evidence="6">
    <location>
        <begin position="1"/>
        <end position="49"/>
    </location>
</feature>
<dbReference type="PANTHER" id="PTHR24355">
    <property type="entry name" value="G PROTEIN-COUPLED RECEPTOR KINASE/RIBOSOMAL PROTEIN S6 KINASE"/>
    <property type="match status" value="1"/>
</dbReference>
<feature type="compositionally biased region" description="Basic and acidic residues" evidence="7">
    <location>
        <begin position="168"/>
        <end position="185"/>
    </location>
</feature>
<comment type="caution">
    <text evidence="9">The sequence shown here is derived from an EMBL/GenBank/DDBJ whole genome shotgun (WGS) entry which is preliminary data.</text>
</comment>
<keyword evidence="4" id="KW-0418">Kinase</keyword>
<evidence type="ECO:0000256" key="7">
    <source>
        <dbReference type="SAM" id="MobiDB-lite"/>
    </source>
</evidence>
<dbReference type="AlphaFoldDB" id="A0AA88XGA2"/>
<evidence type="ECO:0000256" key="5">
    <source>
        <dbReference type="ARBA" id="ARBA00022840"/>
    </source>
</evidence>
<evidence type="ECO:0000256" key="1">
    <source>
        <dbReference type="ARBA" id="ARBA00022527"/>
    </source>
</evidence>
<dbReference type="PROSITE" id="PS00108">
    <property type="entry name" value="PROTEIN_KINASE_ST"/>
    <property type="match status" value="1"/>
</dbReference>
<dbReference type="InterPro" id="IPR000719">
    <property type="entry name" value="Prot_kinase_dom"/>
</dbReference>
<feature type="domain" description="Protein kinase" evidence="8">
    <location>
        <begin position="211"/>
        <end position="483"/>
    </location>
</feature>
<sequence>MESGESNRVSLEDILERVERQGESLKRELSELKTEVRGSAQAVKKLKSDSQIKWKYEGNKLQHNFNSDLLEDLEQVSWGLQNSKIHYVDELVSGLKEKINKRNKLIKIADSSEAGWETVRQYEANPVASDSDDESKMFKAETRFLQQTNPELARSKAAGGGTLLRGKSTQELDRDHGGDGDSEKTENKVPLVEALFLPDFPVRGDAQSQEFEIRDIIAKGAYGNVLKVRREDEKQYYAMKVMGKTQIIVEGAVQQCKDEAAIQAMLGDHPFIVKLHEYWQSKKYLYIVLDYVPYGDLFTLWSFHGFLPEMLTRLYIAEMAMVLEHLHKAGVVYRDIKMENILLDANVSCKLHQTYMYIYLTLFIGHIQLTDFGLAKWLSQGERTRTICGTLQYMAPEVLSTMPYGHAADWWSLGILMFVMLAGKYPAEGAIDHDEMLKLVWDSDYLLPRNVSDKAQEVINKLLIKDPEKRLSSLPSLQELQFYSNFNFTTVIEKKISAKDVVPEDFFPMTGVSYSHAPQPPPTDDEFAQFDFVWNLPPDAEPVYV</sequence>
<dbReference type="EMBL" id="VSWD01000013">
    <property type="protein sequence ID" value="KAK3084775.1"/>
    <property type="molecule type" value="Genomic_DNA"/>
</dbReference>
<feature type="region of interest" description="Disordered" evidence="7">
    <location>
        <begin position="151"/>
        <end position="185"/>
    </location>
</feature>
<dbReference type="InterPro" id="IPR045270">
    <property type="entry name" value="STKc_AGC"/>
</dbReference>
<dbReference type="SUPFAM" id="SSF56112">
    <property type="entry name" value="Protein kinase-like (PK-like)"/>
    <property type="match status" value="1"/>
</dbReference>
<dbReference type="SMART" id="SM00220">
    <property type="entry name" value="S_TKc"/>
    <property type="match status" value="1"/>
</dbReference>
<dbReference type="GO" id="GO:0005524">
    <property type="term" value="F:ATP binding"/>
    <property type="evidence" value="ECO:0007669"/>
    <property type="project" value="UniProtKB-KW"/>
</dbReference>
<dbReference type="FunFam" id="3.30.200.20:FF:000042">
    <property type="entry name" value="Aurora kinase A"/>
    <property type="match status" value="1"/>
</dbReference>
<evidence type="ECO:0000256" key="2">
    <source>
        <dbReference type="ARBA" id="ARBA00022679"/>
    </source>
</evidence>
<accession>A0AA88XGA2</accession>
<keyword evidence="5" id="KW-0067">ATP-binding</keyword>
<evidence type="ECO:0000256" key="4">
    <source>
        <dbReference type="ARBA" id="ARBA00022777"/>
    </source>
</evidence>
<dbReference type="Proteomes" id="UP001186944">
    <property type="component" value="Unassembled WGS sequence"/>
</dbReference>
<keyword evidence="6" id="KW-0175">Coiled coil</keyword>
<dbReference type="InterPro" id="IPR008271">
    <property type="entry name" value="Ser/Thr_kinase_AS"/>
</dbReference>
<dbReference type="Pfam" id="PF00069">
    <property type="entry name" value="Pkinase"/>
    <property type="match status" value="1"/>
</dbReference>
<keyword evidence="2" id="KW-0808">Transferase</keyword>
<dbReference type="Gene3D" id="1.10.510.10">
    <property type="entry name" value="Transferase(Phosphotransferase) domain 1"/>
    <property type="match status" value="1"/>
</dbReference>
<evidence type="ECO:0000313" key="10">
    <source>
        <dbReference type="Proteomes" id="UP001186944"/>
    </source>
</evidence>
<evidence type="ECO:0000256" key="3">
    <source>
        <dbReference type="ARBA" id="ARBA00022741"/>
    </source>
</evidence>
<dbReference type="Gene3D" id="3.30.200.20">
    <property type="entry name" value="Phosphorylase Kinase, domain 1"/>
    <property type="match status" value="1"/>
</dbReference>
<keyword evidence="1" id="KW-0723">Serine/threonine-protein kinase</keyword>
<organism evidence="9 10">
    <name type="scientific">Pinctada imbricata</name>
    <name type="common">Atlantic pearl-oyster</name>
    <name type="synonym">Pinctada martensii</name>
    <dbReference type="NCBI Taxonomy" id="66713"/>
    <lineage>
        <taxon>Eukaryota</taxon>
        <taxon>Metazoa</taxon>
        <taxon>Spiralia</taxon>
        <taxon>Lophotrochozoa</taxon>
        <taxon>Mollusca</taxon>
        <taxon>Bivalvia</taxon>
        <taxon>Autobranchia</taxon>
        <taxon>Pteriomorphia</taxon>
        <taxon>Pterioida</taxon>
        <taxon>Pterioidea</taxon>
        <taxon>Pteriidae</taxon>
        <taxon>Pinctada</taxon>
    </lineage>
</organism>
<evidence type="ECO:0000313" key="9">
    <source>
        <dbReference type="EMBL" id="KAK3084775.1"/>
    </source>
</evidence>
<dbReference type="CDD" id="cd05123">
    <property type="entry name" value="STKc_AGC"/>
    <property type="match status" value="1"/>
</dbReference>
<protein>
    <recommendedName>
        <fullName evidence="8">Protein kinase domain-containing protein</fullName>
    </recommendedName>
</protein>
<dbReference type="GO" id="GO:0004674">
    <property type="term" value="F:protein serine/threonine kinase activity"/>
    <property type="evidence" value="ECO:0007669"/>
    <property type="project" value="UniProtKB-KW"/>
</dbReference>